<comment type="caution">
    <text evidence="15">The sequence shown here is derived from an EMBL/GenBank/DDBJ whole genome shotgun (WGS) entry which is preliminary data.</text>
</comment>
<evidence type="ECO:0000256" key="7">
    <source>
        <dbReference type="ARBA" id="ARBA00022777"/>
    </source>
</evidence>
<dbReference type="GO" id="GO:0005886">
    <property type="term" value="C:plasma membrane"/>
    <property type="evidence" value="ECO:0007669"/>
    <property type="project" value="TreeGrafter"/>
</dbReference>
<keyword evidence="7" id="KW-0418">Kinase</keyword>
<dbReference type="InterPro" id="IPR008271">
    <property type="entry name" value="Ser/Thr_kinase_AS"/>
</dbReference>
<dbReference type="GO" id="GO:0005524">
    <property type="term" value="F:ATP binding"/>
    <property type="evidence" value="ECO:0007669"/>
    <property type="project" value="UniProtKB-UniRule"/>
</dbReference>
<keyword evidence="3" id="KW-0808">Transferase</keyword>
<dbReference type="SUPFAM" id="SSF56112">
    <property type="entry name" value="Protein kinase-like (PK-like)"/>
    <property type="match status" value="1"/>
</dbReference>
<evidence type="ECO:0000256" key="12">
    <source>
        <dbReference type="PROSITE-ProRule" id="PRU10141"/>
    </source>
</evidence>
<keyword evidence="11" id="KW-0325">Glycoprotein</keyword>
<protein>
    <recommendedName>
        <fullName evidence="14">Protein kinase domain-containing protein</fullName>
    </recommendedName>
</protein>
<dbReference type="CDD" id="cd14066">
    <property type="entry name" value="STKc_IRAK"/>
    <property type="match status" value="1"/>
</dbReference>
<dbReference type="SMART" id="SM00220">
    <property type="entry name" value="S_TKc"/>
    <property type="match status" value="1"/>
</dbReference>
<dbReference type="Pfam" id="PF07714">
    <property type="entry name" value="PK_Tyr_Ser-Thr"/>
    <property type="match status" value="1"/>
</dbReference>
<evidence type="ECO:0000259" key="14">
    <source>
        <dbReference type="PROSITE" id="PS50011"/>
    </source>
</evidence>
<feature type="binding site" evidence="12">
    <location>
        <position position="73"/>
    </location>
    <ligand>
        <name>ATP</name>
        <dbReference type="ChEBI" id="CHEBI:30616"/>
    </ligand>
</feature>
<evidence type="ECO:0000256" key="5">
    <source>
        <dbReference type="ARBA" id="ARBA00022729"/>
    </source>
</evidence>
<dbReference type="PANTHER" id="PTHR27003:SF451">
    <property type="entry name" value="PROTEIN KINASE DOMAIN-CONTAINING PROTEIN"/>
    <property type="match status" value="1"/>
</dbReference>
<sequence>MLCCVLGKERRHHKRKPRSSSRRLPEQLCQRFSFSEIKSATNNFDQALVIGRGGFGYVYKGDIDDDFPEVAIKRLSKGSSGQGVREFEAEIKMLSQLRHIHLVSLIGYCDDGNEMILVYDYMSKGTLRDHLYGTNNDPLPWKKRLDICVGAARGLQYLHAEVKNTVIHRDVKTTNILLDEKWVAKVADFGLSRLGRGDSGAVSTAVKGTFGYMDPEYAQRRKLTDKSDVYSFGVVLFEVLCARRPLDVKLEEEQRNLVKWARSCIREGKIQDIIDPFLAGKIAPECFKAFVQVAEKCVRDHWDQRPTMREVTKNLEFALELQEKADAAKQGINPDGVCVYPKLSFHLIDDDQDHGHGYDVLGLHGGTDFTTTAGSDAAGSSFLTLDTESGKRDMFSDTSNSKSQG</sequence>
<keyword evidence="6 12" id="KW-0547">Nucleotide-binding</keyword>
<dbReference type="AlphaFoldDB" id="A0AA88J6P7"/>
<evidence type="ECO:0000256" key="13">
    <source>
        <dbReference type="RuleBase" id="RU000304"/>
    </source>
</evidence>
<dbReference type="InterPro" id="IPR001245">
    <property type="entry name" value="Ser-Thr/Tyr_kinase_cat_dom"/>
</dbReference>
<evidence type="ECO:0000256" key="9">
    <source>
        <dbReference type="ARBA" id="ARBA00022989"/>
    </source>
</evidence>
<gene>
    <name evidence="15" type="ORF">TIFTF001_033094</name>
</gene>
<accession>A0AA88J6P7</accession>
<dbReference type="InterPro" id="IPR045272">
    <property type="entry name" value="ANXUR1/2-like"/>
</dbReference>
<evidence type="ECO:0000256" key="1">
    <source>
        <dbReference type="ARBA" id="ARBA00004479"/>
    </source>
</evidence>
<evidence type="ECO:0000313" key="16">
    <source>
        <dbReference type="Proteomes" id="UP001187192"/>
    </source>
</evidence>
<dbReference type="GO" id="GO:0004674">
    <property type="term" value="F:protein serine/threonine kinase activity"/>
    <property type="evidence" value="ECO:0007669"/>
    <property type="project" value="UniProtKB-KW"/>
</dbReference>
<reference evidence="15" key="1">
    <citation type="submission" date="2023-07" db="EMBL/GenBank/DDBJ databases">
        <title>draft genome sequence of fig (Ficus carica).</title>
        <authorList>
            <person name="Takahashi T."/>
            <person name="Nishimura K."/>
        </authorList>
    </citation>
    <scope>NUCLEOTIDE SEQUENCE</scope>
</reference>
<comment type="similarity">
    <text evidence="13">Belongs to the protein kinase superfamily.</text>
</comment>
<dbReference type="InterPro" id="IPR017441">
    <property type="entry name" value="Protein_kinase_ATP_BS"/>
</dbReference>
<dbReference type="PANTHER" id="PTHR27003">
    <property type="entry name" value="OS07G0166700 PROTEIN"/>
    <property type="match status" value="1"/>
</dbReference>
<evidence type="ECO:0000256" key="11">
    <source>
        <dbReference type="ARBA" id="ARBA00023180"/>
    </source>
</evidence>
<keyword evidence="2 13" id="KW-0723">Serine/threonine-protein kinase</keyword>
<organism evidence="15 16">
    <name type="scientific">Ficus carica</name>
    <name type="common">Common fig</name>
    <dbReference type="NCBI Taxonomy" id="3494"/>
    <lineage>
        <taxon>Eukaryota</taxon>
        <taxon>Viridiplantae</taxon>
        <taxon>Streptophyta</taxon>
        <taxon>Embryophyta</taxon>
        <taxon>Tracheophyta</taxon>
        <taxon>Spermatophyta</taxon>
        <taxon>Magnoliopsida</taxon>
        <taxon>eudicotyledons</taxon>
        <taxon>Gunneridae</taxon>
        <taxon>Pentapetalae</taxon>
        <taxon>rosids</taxon>
        <taxon>fabids</taxon>
        <taxon>Rosales</taxon>
        <taxon>Moraceae</taxon>
        <taxon>Ficeae</taxon>
        <taxon>Ficus</taxon>
    </lineage>
</organism>
<name>A0AA88J6P7_FICCA</name>
<keyword evidence="5" id="KW-0732">Signal</keyword>
<comment type="subcellular location">
    <subcellularLocation>
        <location evidence="1">Membrane</location>
        <topology evidence="1">Single-pass type I membrane protein</topology>
    </subcellularLocation>
</comment>
<dbReference type="GO" id="GO:0004714">
    <property type="term" value="F:transmembrane receptor protein tyrosine kinase activity"/>
    <property type="evidence" value="ECO:0007669"/>
    <property type="project" value="InterPro"/>
</dbReference>
<keyword evidence="10" id="KW-0472">Membrane</keyword>
<dbReference type="FunFam" id="1.10.510.10:FF:000252">
    <property type="entry name" value="Receptor-like protein kinase FERONIA"/>
    <property type="match status" value="1"/>
</dbReference>
<keyword evidence="9" id="KW-1133">Transmembrane helix</keyword>
<dbReference type="GO" id="GO:0009506">
    <property type="term" value="C:plasmodesma"/>
    <property type="evidence" value="ECO:0007669"/>
    <property type="project" value="TreeGrafter"/>
</dbReference>
<dbReference type="Gene3D" id="1.10.510.10">
    <property type="entry name" value="Transferase(Phosphotransferase) domain 1"/>
    <property type="match status" value="1"/>
</dbReference>
<evidence type="ECO:0000256" key="6">
    <source>
        <dbReference type="ARBA" id="ARBA00022741"/>
    </source>
</evidence>
<proteinExistence type="inferred from homology"/>
<dbReference type="PROSITE" id="PS00107">
    <property type="entry name" value="PROTEIN_KINASE_ATP"/>
    <property type="match status" value="1"/>
</dbReference>
<evidence type="ECO:0000256" key="2">
    <source>
        <dbReference type="ARBA" id="ARBA00022527"/>
    </source>
</evidence>
<keyword evidence="4" id="KW-0812">Transmembrane</keyword>
<dbReference type="FunFam" id="3.30.200.20:FF:000645">
    <property type="entry name" value="Receptor-like protein kinase FERONIA"/>
    <property type="match status" value="1"/>
</dbReference>
<keyword evidence="8 12" id="KW-0067">ATP-binding</keyword>
<dbReference type="PROSITE" id="PS00108">
    <property type="entry name" value="PROTEIN_KINASE_ST"/>
    <property type="match status" value="1"/>
</dbReference>
<evidence type="ECO:0000313" key="15">
    <source>
        <dbReference type="EMBL" id="GMN64024.1"/>
    </source>
</evidence>
<dbReference type="EMBL" id="BTGU01000165">
    <property type="protein sequence ID" value="GMN64024.1"/>
    <property type="molecule type" value="Genomic_DNA"/>
</dbReference>
<dbReference type="InterPro" id="IPR011009">
    <property type="entry name" value="Kinase-like_dom_sf"/>
</dbReference>
<feature type="domain" description="Protein kinase" evidence="14">
    <location>
        <begin position="44"/>
        <end position="318"/>
    </location>
</feature>
<keyword evidence="16" id="KW-1185">Reference proteome</keyword>
<evidence type="ECO:0000256" key="3">
    <source>
        <dbReference type="ARBA" id="ARBA00022679"/>
    </source>
</evidence>
<dbReference type="Gene3D" id="3.30.200.20">
    <property type="entry name" value="Phosphorylase Kinase, domain 1"/>
    <property type="match status" value="1"/>
</dbReference>
<dbReference type="Proteomes" id="UP001187192">
    <property type="component" value="Unassembled WGS sequence"/>
</dbReference>
<dbReference type="InterPro" id="IPR000719">
    <property type="entry name" value="Prot_kinase_dom"/>
</dbReference>
<evidence type="ECO:0000256" key="4">
    <source>
        <dbReference type="ARBA" id="ARBA00022692"/>
    </source>
</evidence>
<dbReference type="PROSITE" id="PS50011">
    <property type="entry name" value="PROTEIN_KINASE_DOM"/>
    <property type="match status" value="1"/>
</dbReference>
<evidence type="ECO:0000256" key="10">
    <source>
        <dbReference type="ARBA" id="ARBA00023136"/>
    </source>
</evidence>
<evidence type="ECO:0000256" key="8">
    <source>
        <dbReference type="ARBA" id="ARBA00022840"/>
    </source>
</evidence>